<reference evidence="4 5" key="1">
    <citation type="journal article" date="2011" name="Proc. Natl. Acad. Sci. U.S.A.">
        <title>Evolutionary erosion of yeast sex chromosomes by mating-type switching accidents.</title>
        <authorList>
            <person name="Gordon J.L."/>
            <person name="Armisen D."/>
            <person name="Proux-Wera E."/>
            <person name="Oheigeartaigh S.S."/>
            <person name="Byrne K.P."/>
            <person name="Wolfe K.H."/>
        </authorList>
    </citation>
    <scope>NUCLEOTIDE SEQUENCE [LARGE SCALE GENOMIC DNA]</scope>
    <source>
        <strain evidence="5">ATCC 10597 / BCRC 20456 / CBS 421 / NBRC 0211 / NRRL Y-12639</strain>
    </source>
</reference>
<dbReference type="RefSeq" id="XP_003671811.1">
    <property type="nucleotide sequence ID" value="XM_003671763.1"/>
</dbReference>
<accession>G0WFK7</accession>
<evidence type="ECO:0000313" key="5">
    <source>
        <dbReference type="Proteomes" id="UP000000689"/>
    </source>
</evidence>
<dbReference type="SMART" id="SM00164">
    <property type="entry name" value="TBC"/>
    <property type="match status" value="1"/>
</dbReference>
<dbReference type="InterPro" id="IPR000195">
    <property type="entry name" value="Rab-GAP-TBC_dom"/>
</dbReference>
<dbReference type="KEGG" id="ndi:NDAI_0H03950"/>
<evidence type="ECO:0000313" key="4">
    <source>
        <dbReference type="EMBL" id="CCD26568.1"/>
    </source>
</evidence>
<dbReference type="HOGENOM" id="CLU_004457_0_1_1"/>
<feature type="compositionally biased region" description="Polar residues" evidence="2">
    <location>
        <begin position="764"/>
        <end position="774"/>
    </location>
</feature>
<feature type="compositionally biased region" description="Acidic residues" evidence="2">
    <location>
        <begin position="516"/>
        <end position="531"/>
    </location>
</feature>
<evidence type="ECO:0000259" key="3">
    <source>
        <dbReference type="PROSITE" id="PS50086"/>
    </source>
</evidence>
<keyword evidence="1" id="KW-0343">GTPase activation</keyword>
<dbReference type="GO" id="GO:0005096">
    <property type="term" value="F:GTPase activator activity"/>
    <property type="evidence" value="ECO:0007669"/>
    <property type="project" value="UniProtKB-KW"/>
</dbReference>
<dbReference type="GO" id="GO:0032889">
    <property type="term" value="P:regulation of vacuole fusion, non-autophagic"/>
    <property type="evidence" value="ECO:0007669"/>
    <property type="project" value="EnsemblFungi"/>
</dbReference>
<dbReference type="GO" id="GO:0016192">
    <property type="term" value="P:vesicle-mediated transport"/>
    <property type="evidence" value="ECO:0007669"/>
    <property type="project" value="EnsemblFungi"/>
</dbReference>
<dbReference type="GO" id="GO:0005770">
    <property type="term" value="C:late endosome"/>
    <property type="evidence" value="ECO:0007669"/>
    <property type="project" value="EnsemblFungi"/>
</dbReference>
<dbReference type="PANTHER" id="PTHR22957">
    <property type="entry name" value="TBC1 DOMAIN FAMILY MEMBER GTPASE-ACTIVATING PROTEIN"/>
    <property type="match status" value="1"/>
</dbReference>
<proteinExistence type="predicted"/>
<dbReference type="OrthoDB" id="10264062at2759"/>
<keyword evidence="5" id="KW-1185">Reference proteome</keyword>
<feature type="region of interest" description="Disordered" evidence="2">
    <location>
        <begin position="738"/>
        <end position="785"/>
    </location>
</feature>
<dbReference type="EMBL" id="HE580274">
    <property type="protein sequence ID" value="CCD26568.1"/>
    <property type="molecule type" value="Genomic_DNA"/>
</dbReference>
<dbReference type="OMA" id="WWREQRG"/>
<dbReference type="eggNOG" id="KOG2197">
    <property type="taxonomic scope" value="Eukaryota"/>
</dbReference>
<gene>
    <name evidence="4" type="primary">NDAI0H03950</name>
    <name evidence="4" type="ordered locus">NDAI_0H03950</name>
</gene>
<dbReference type="PANTHER" id="PTHR22957:SF502">
    <property type="entry name" value="SMALL G PROTEIN SIGNALING MODULATOR 2-RELATED"/>
    <property type="match status" value="1"/>
</dbReference>
<dbReference type="Gene3D" id="1.10.472.80">
    <property type="entry name" value="Ypt/Rab-GAP domain of gyp1p, domain 3"/>
    <property type="match status" value="1"/>
</dbReference>
<feature type="region of interest" description="Disordered" evidence="2">
    <location>
        <begin position="509"/>
        <end position="535"/>
    </location>
</feature>
<dbReference type="Proteomes" id="UP000000689">
    <property type="component" value="Chromosome 8"/>
</dbReference>
<evidence type="ECO:0000256" key="2">
    <source>
        <dbReference type="SAM" id="MobiDB-lite"/>
    </source>
</evidence>
<dbReference type="AlphaFoldDB" id="G0WFK7"/>
<dbReference type="InterPro" id="IPR035969">
    <property type="entry name" value="Rab-GAP_TBC_sf"/>
</dbReference>
<dbReference type="GeneID" id="11496098"/>
<dbReference type="Gene3D" id="1.10.8.270">
    <property type="entry name" value="putative rabgap domain of human tbc1 domain family member 14 like domains"/>
    <property type="match status" value="1"/>
</dbReference>
<protein>
    <recommendedName>
        <fullName evidence="3">Rab-GAP TBC domain-containing protein</fullName>
    </recommendedName>
</protein>
<dbReference type="SUPFAM" id="SSF47923">
    <property type="entry name" value="Ypt/Rab-GAP domain of gyp1p"/>
    <property type="match status" value="2"/>
</dbReference>
<evidence type="ECO:0000256" key="1">
    <source>
        <dbReference type="ARBA" id="ARBA00022468"/>
    </source>
</evidence>
<organism evidence="4 5">
    <name type="scientific">Naumovozyma dairenensis (strain ATCC 10597 / BCRC 20456 / CBS 421 / NBRC 0211 / NRRL Y-12639)</name>
    <name type="common">Saccharomyces dairenensis</name>
    <dbReference type="NCBI Taxonomy" id="1071378"/>
    <lineage>
        <taxon>Eukaryota</taxon>
        <taxon>Fungi</taxon>
        <taxon>Dikarya</taxon>
        <taxon>Ascomycota</taxon>
        <taxon>Saccharomycotina</taxon>
        <taxon>Saccharomycetes</taxon>
        <taxon>Saccharomycetales</taxon>
        <taxon>Saccharomycetaceae</taxon>
        <taxon>Naumovozyma</taxon>
    </lineage>
</organism>
<name>G0WFK7_NAUDC</name>
<dbReference type="STRING" id="1071378.G0WFK7"/>
<dbReference type="Pfam" id="PF00566">
    <property type="entry name" value="RabGAP-TBC"/>
    <property type="match status" value="1"/>
</dbReference>
<feature type="domain" description="Rab-GAP TBC" evidence="3">
    <location>
        <begin position="417"/>
        <end position="666"/>
    </location>
</feature>
<sequence>MSTTLLFCKSKVFTHATTNPADNIPGFLVITKSPEVSNKDSQISWIPENSLQPSQISWLNNQDMNFGKISSPTESTANLPSTTTNSNGATTIPLSILMNFNFQITISSLYSIECRPPSPNGWWYGSTILNLKDNNKIIQTLPILFFHDDICPSTISKKKELNKTFTPFINGGDMYYGAIDFKNSLAKLTDLQRTLVAPTVWLINPTLDDLRNFSPNTSAPDARVEGGDDTTSGSNSFFWNNVKWTVMSQIAEGTNKASSFISGLIRQHPVIKFIDQNKDKIPMDNPYVNSLLQNPKVQEIQEDFDSARIYLAKWALGVKNEAENYQIDESYRRLLMNELNEQDMAGAAAGGNDNFGFEIDMDFKFTDEELNNAIQRNFPLTRNKWDSFFDSQGRISITIDELKDYIVHGGIEINLNDDKNELRKEVWLFLLNVYPWDSSFDERSQIKETLNDSYLHLKTIAINKEYDDMIDATENKYWHDQIFRIEKDVKRNDRNIDIYEYNTIDGLPPSSANVNSDDDNTGESASDENEEGSDHWHIKNPHLLKLKDILITYNNFNPNLGYVQGMTDLLSPIYYIIRDESLTFWCFVNFMERMERNFLRDQSGIRDQMLTLTELCQLMLPKISKHLAKCDSSNLFFCFRMLLVWFKREFKFNDVISIWENFLTDYYCSQFQLFFILAILQKNSQPIIQNLNQFDQVIKYFNDLHDRMDWKDLMVRAELLFIKFKRIMDLSEHQKEQNVMLKGPDPSSSSSSGVSTGLERHRNANASAATNIDELNNESRRAETSNYPCDSKYLQLLLSRTVVIQKEGERTKEAVK</sequence>
<dbReference type="PROSITE" id="PS50086">
    <property type="entry name" value="TBC_RABGAP"/>
    <property type="match status" value="1"/>
</dbReference>